<keyword evidence="4" id="KW-0548">Nucleotidyltransferase</keyword>
<accession>A0AAD7G5Y9</accession>
<evidence type="ECO:0000256" key="7">
    <source>
        <dbReference type="ARBA" id="ARBA00022840"/>
    </source>
</evidence>
<evidence type="ECO:0000256" key="1">
    <source>
        <dbReference type="ARBA" id="ARBA00001946"/>
    </source>
</evidence>
<evidence type="ECO:0000256" key="2">
    <source>
        <dbReference type="ARBA" id="ARBA00009747"/>
    </source>
</evidence>
<reference evidence="11" key="1">
    <citation type="submission" date="2023-03" db="EMBL/GenBank/DDBJ databases">
        <title>Massive genome expansion in bonnet fungi (Mycena s.s.) driven by repeated elements and novel gene families across ecological guilds.</title>
        <authorList>
            <consortium name="Lawrence Berkeley National Laboratory"/>
            <person name="Harder C.B."/>
            <person name="Miyauchi S."/>
            <person name="Viragh M."/>
            <person name="Kuo A."/>
            <person name="Thoen E."/>
            <person name="Andreopoulos B."/>
            <person name="Lu D."/>
            <person name="Skrede I."/>
            <person name="Drula E."/>
            <person name="Henrissat B."/>
            <person name="Morin E."/>
            <person name="Kohler A."/>
            <person name="Barry K."/>
            <person name="LaButti K."/>
            <person name="Morin E."/>
            <person name="Salamov A."/>
            <person name="Lipzen A."/>
            <person name="Mereny Z."/>
            <person name="Hegedus B."/>
            <person name="Baldrian P."/>
            <person name="Stursova M."/>
            <person name="Weitz H."/>
            <person name="Taylor A."/>
            <person name="Grigoriev I.V."/>
            <person name="Nagy L.G."/>
            <person name="Martin F."/>
            <person name="Kauserud H."/>
        </authorList>
    </citation>
    <scope>NUCLEOTIDE SEQUENCE</scope>
    <source>
        <strain evidence="11">CBHHK067</strain>
    </source>
</reference>
<keyword evidence="8" id="KW-0460">Magnesium</keyword>
<evidence type="ECO:0000256" key="9">
    <source>
        <dbReference type="ARBA" id="ARBA00031547"/>
    </source>
</evidence>
<keyword evidence="6" id="KW-0547">Nucleotide-binding</keyword>
<dbReference type="InterPro" id="IPR003846">
    <property type="entry name" value="SelO"/>
</dbReference>
<dbReference type="Pfam" id="PF02696">
    <property type="entry name" value="SelO"/>
    <property type="match status" value="1"/>
</dbReference>
<feature type="region of interest" description="Disordered" evidence="10">
    <location>
        <begin position="1"/>
        <end position="23"/>
    </location>
</feature>
<comment type="cofactor">
    <cofactor evidence="1">
        <name>Mg(2+)</name>
        <dbReference type="ChEBI" id="CHEBI:18420"/>
    </cofactor>
</comment>
<evidence type="ECO:0000256" key="6">
    <source>
        <dbReference type="ARBA" id="ARBA00022741"/>
    </source>
</evidence>
<keyword evidence="3" id="KW-0808">Transferase</keyword>
<comment type="similarity">
    <text evidence="2">Belongs to the SELO family.</text>
</comment>
<evidence type="ECO:0000313" key="12">
    <source>
        <dbReference type="Proteomes" id="UP001221757"/>
    </source>
</evidence>
<dbReference type="PANTHER" id="PTHR32057:SF14">
    <property type="entry name" value="PROTEIN ADENYLYLTRANSFERASE SELO, MITOCHONDRIAL"/>
    <property type="match status" value="1"/>
</dbReference>
<organism evidence="11 12">
    <name type="scientific">Mycena rosella</name>
    <name type="common">Pink bonnet</name>
    <name type="synonym">Agaricus rosellus</name>
    <dbReference type="NCBI Taxonomy" id="1033263"/>
    <lineage>
        <taxon>Eukaryota</taxon>
        <taxon>Fungi</taxon>
        <taxon>Dikarya</taxon>
        <taxon>Basidiomycota</taxon>
        <taxon>Agaricomycotina</taxon>
        <taxon>Agaricomycetes</taxon>
        <taxon>Agaricomycetidae</taxon>
        <taxon>Agaricales</taxon>
        <taxon>Marasmiineae</taxon>
        <taxon>Mycenaceae</taxon>
        <taxon>Mycena</taxon>
    </lineage>
</organism>
<dbReference type="PANTHER" id="PTHR32057">
    <property type="entry name" value="PROTEIN ADENYLYLTRANSFERASE SELO, MITOCHONDRIAL"/>
    <property type="match status" value="1"/>
</dbReference>
<proteinExistence type="inferred from homology"/>
<evidence type="ECO:0000256" key="4">
    <source>
        <dbReference type="ARBA" id="ARBA00022695"/>
    </source>
</evidence>
<gene>
    <name evidence="11" type="ORF">B0H17DRAFT_1145179</name>
</gene>
<dbReference type="EMBL" id="JARKIE010000265">
    <property type="protein sequence ID" value="KAJ7659970.1"/>
    <property type="molecule type" value="Genomic_DNA"/>
</dbReference>
<evidence type="ECO:0000256" key="5">
    <source>
        <dbReference type="ARBA" id="ARBA00022723"/>
    </source>
</evidence>
<evidence type="ECO:0000256" key="8">
    <source>
        <dbReference type="ARBA" id="ARBA00022842"/>
    </source>
</evidence>
<protein>
    <recommendedName>
        <fullName evidence="9">Selenoprotein O</fullName>
    </recommendedName>
</protein>
<keyword evidence="7" id="KW-0067">ATP-binding</keyword>
<feature type="non-terminal residue" evidence="11">
    <location>
        <position position="299"/>
    </location>
</feature>
<dbReference type="GO" id="GO:0070733">
    <property type="term" value="F:AMPylase activity"/>
    <property type="evidence" value="ECO:0007669"/>
    <property type="project" value="TreeGrafter"/>
</dbReference>
<dbReference type="GO" id="GO:0005524">
    <property type="term" value="F:ATP binding"/>
    <property type="evidence" value="ECO:0007669"/>
    <property type="project" value="UniProtKB-KW"/>
</dbReference>
<dbReference type="GO" id="GO:0005739">
    <property type="term" value="C:mitochondrion"/>
    <property type="evidence" value="ECO:0007669"/>
    <property type="project" value="TreeGrafter"/>
</dbReference>
<comment type="caution">
    <text evidence="11">The sequence shown here is derived from an EMBL/GenBank/DDBJ whole genome shotgun (WGS) entry which is preliminary data.</text>
</comment>
<sequence>LPETVADEDAETSAVDDKAKESHPAPWGKALVLEVARRNARMVAGWQAYGFMHGVINTDNVSLLGLTIDYGPYAFMDVFDPFHVCNHTDEEGRYAYRAQIFLQSQPTNILFAIRALHSALAPLIGAELTLGHAVPAGWADTASKEELATWRTRGMNELKDELEGVTQGETAAAYAELMRKAPGAVDRPQATEDLRGWLNVYARRIERETDEWAPNEAAEAMDIQRTRAARAANPRFVLRQWVLQEVIAAVEKDVVRGRRVLAKVLHTDEAQLDVEEREERRFCGLGDSGMLGFQCSCSS</sequence>
<keyword evidence="12" id="KW-1185">Reference proteome</keyword>
<dbReference type="GO" id="GO:0046872">
    <property type="term" value="F:metal ion binding"/>
    <property type="evidence" value="ECO:0007669"/>
    <property type="project" value="UniProtKB-KW"/>
</dbReference>
<evidence type="ECO:0000313" key="11">
    <source>
        <dbReference type="EMBL" id="KAJ7659970.1"/>
    </source>
</evidence>
<keyword evidence="5" id="KW-0479">Metal-binding</keyword>
<feature type="compositionally biased region" description="Acidic residues" evidence="10">
    <location>
        <begin position="1"/>
        <end position="11"/>
    </location>
</feature>
<evidence type="ECO:0000256" key="3">
    <source>
        <dbReference type="ARBA" id="ARBA00022679"/>
    </source>
</evidence>
<evidence type="ECO:0000256" key="10">
    <source>
        <dbReference type="SAM" id="MobiDB-lite"/>
    </source>
</evidence>
<dbReference type="Proteomes" id="UP001221757">
    <property type="component" value="Unassembled WGS sequence"/>
</dbReference>
<name>A0AAD7G5Y9_MYCRO</name>
<dbReference type="AlphaFoldDB" id="A0AAD7G5Y9"/>